<dbReference type="SMART" id="SM00185">
    <property type="entry name" value="ARM"/>
    <property type="match status" value="4"/>
</dbReference>
<dbReference type="GO" id="GO:0005524">
    <property type="term" value="F:ATP binding"/>
    <property type="evidence" value="ECO:0007669"/>
    <property type="project" value="UniProtKB-UniRule"/>
</dbReference>
<feature type="coiled-coil region" evidence="11">
    <location>
        <begin position="613"/>
        <end position="758"/>
    </location>
</feature>
<dbReference type="GO" id="GO:0072686">
    <property type="term" value="C:mitotic spindle"/>
    <property type="evidence" value="ECO:0007669"/>
    <property type="project" value="TreeGrafter"/>
</dbReference>
<keyword evidence="3" id="KW-0963">Cytoplasm</keyword>
<evidence type="ECO:0000256" key="6">
    <source>
        <dbReference type="ARBA" id="ARBA00022840"/>
    </source>
</evidence>
<dbReference type="InterPro" id="IPR027417">
    <property type="entry name" value="P-loop_NTPase"/>
</dbReference>
<name>A0AAV9AUC2_ACOGR</name>
<keyword evidence="4" id="KW-0493">Microtubule</keyword>
<reference evidence="14" key="2">
    <citation type="submission" date="2023-06" db="EMBL/GenBank/DDBJ databases">
        <authorList>
            <person name="Ma L."/>
            <person name="Liu K.-W."/>
            <person name="Li Z."/>
            <person name="Hsiao Y.-Y."/>
            <person name="Qi Y."/>
            <person name="Fu T."/>
            <person name="Tang G."/>
            <person name="Zhang D."/>
            <person name="Sun W.-H."/>
            <person name="Liu D.-K."/>
            <person name="Li Y."/>
            <person name="Chen G.-Z."/>
            <person name="Liu X.-D."/>
            <person name="Liao X.-Y."/>
            <person name="Jiang Y.-T."/>
            <person name="Yu X."/>
            <person name="Hao Y."/>
            <person name="Huang J."/>
            <person name="Zhao X.-W."/>
            <person name="Ke S."/>
            <person name="Chen Y.-Y."/>
            <person name="Wu W.-L."/>
            <person name="Hsu J.-L."/>
            <person name="Lin Y.-F."/>
            <person name="Huang M.-D."/>
            <person name="Li C.-Y."/>
            <person name="Huang L."/>
            <person name="Wang Z.-W."/>
            <person name="Zhao X."/>
            <person name="Zhong W.-Y."/>
            <person name="Peng D.-H."/>
            <person name="Ahmad S."/>
            <person name="Lan S."/>
            <person name="Zhang J.-S."/>
            <person name="Tsai W.-C."/>
            <person name="Van De Peer Y."/>
            <person name="Liu Z.-J."/>
        </authorList>
    </citation>
    <scope>NUCLEOTIDE SEQUENCE</scope>
    <source>
        <strain evidence="14">SCP</strain>
        <tissue evidence="14">Leaves</tissue>
    </source>
</reference>
<evidence type="ECO:0000256" key="1">
    <source>
        <dbReference type="ARBA" id="ARBA00004245"/>
    </source>
</evidence>
<dbReference type="EMBL" id="JAUJYN010000007">
    <property type="protein sequence ID" value="KAK1267632.1"/>
    <property type="molecule type" value="Genomic_DNA"/>
</dbReference>
<protein>
    <submittedName>
        <fullName evidence="14">Armadillo repeat-containing kinesin-like protein 1</fullName>
    </submittedName>
</protein>
<evidence type="ECO:0000256" key="3">
    <source>
        <dbReference type="ARBA" id="ARBA00022490"/>
    </source>
</evidence>
<dbReference type="GO" id="GO:0008574">
    <property type="term" value="F:plus-end-directed microtubule motor activity"/>
    <property type="evidence" value="ECO:0007669"/>
    <property type="project" value="TreeGrafter"/>
</dbReference>
<dbReference type="SUPFAM" id="SSF52540">
    <property type="entry name" value="P-loop containing nucleoside triphosphate hydrolases"/>
    <property type="match status" value="1"/>
</dbReference>
<keyword evidence="6 10" id="KW-0067">ATP-binding</keyword>
<evidence type="ECO:0000259" key="13">
    <source>
        <dbReference type="PROSITE" id="PS50067"/>
    </source>
</evidence>
<feature type="coiled-coil region" evidence="11">
    <location>
        <begin position="519"/>
        <end position="570"/>
    </location>
</feature>
<dbReference type="InterPro" id="IPR016024">
    <property type="entry name" value="ARM-type_fold"/>
</dbReference>
<keyword evidence="8" id="KW-0206">Cytoskeleton</keyword>
<feature type="compositionally biased region" description="Basic residues" evidence="12">
    <location>
        <begin position="1"/>
        <end position="11"/>
    </location>
</feature>
<dbReference type="InterPro" id="IPR047149">
    <property type="entry name" value="KIF11-like"/>
</dbReference>
<dbReference type="SUPFAM" id="SSF48371">
    <property type="entry name" value="ARM repeat"/>
    <property type="match status" value="1"/>
</dbReference>
<dbReference type="AlphaFoldDB" id="A0AAV9AUC2"/>
<evidence type="ECO:0000313" key="14">
    <source>
        <dbReference type="EMBL" id="KAK1267632.1"/>
    </source>
</evidence>
<proteinExistence type="inferred from homology"/>
<dbReference type="PROSITE" id="PS50067">
    <property type="entry name" value="KINESIN_MOTOR_2"/>
    <property type="match status" value="1"/>
</dbReference>
<evidence type="ECO:0000256" key="10">
    <source>
        <dbReference type="PROSITE-ProRule" id="PRU00283"/>
    </source>
</evidence>
<feature type="repeat" description="ARM" evidence="9">
    <location>
        <begin position="821"/>
        <end position="863"/>
    </location>
</feature>
<dbReference type="GO" id="GO:0008017">
    <property type="term" value="F:microtubule binding"/>
    <property type="evidence" value="ECO:0007669"/>
    <property type="project" value="InterPro"/>
</dbReference>
<keyword evidence="5 10" id="KW-0547">Nucleotide-binding</keyword>
<comment type="similarity">
    <text evidence="2">Belongs to the TRAFAC class myosin-kinesin ATPase superfamily. Kinesin family. Ungrouped subfamily.</text>
</comment>
<dbReference type="Pfam" id="PF00514">
    <property type="entry name" value="Arm"/>
    <property type="match status" value="1"/>
</dbReference>
<reference evidence="14" key="1">
    <citation type="journal article" date="2023" name="Nat. Commun.">
        <title>Diploid and tetraploid genomes of Acorus and the evolution of monocots.</title>
        <authorList>
            <person name="Ma L."/>
            <person name="Liu K.W."/>
            <person name="Li Z."/>
            <person name="Hsiao Y.Y."/>
            <person name="Qi Y."/>
            <person name="Fu T."/>
            <person name="Tang G.D."/>
            <person name="Zhang D."/>
            <person name="Sun W.H."/>
            <person name="Liu D.K."/>
            <person name="Li Y."/>
            <person name="Chen G.Z."/>
            <person name="Liu X.D."/>
            <person name="Liao X.Y."/>
            <person name="Jiang Y.T."/>
            <person name="Yu X."/>
            <person name="Hao Y."/>
            <person name="Huang J."/>
            <person name="Zhao X.W."/>
            <person name="Ke S."/>
            <person name="Chen Y.Y."/>
            <person name="Wu W.L."/>
            <person name="Hsu J.L."/>
            <person name="Lin Y.F."/>
            <person name="Huang M.D."/>
            <person name="Li C.Y."/>
            <person name="Huang L."/>
            <person name="Wang Z.W."/>
            <person name="Zhao X."/>
            <person name="Zhong W.Y."/>
            <person name="Peng D.H."/>
            <person name="Ahmad S."/>
            <person name="Lan S."/>
            <person name="Zhang J.S."/>
            <person name="Tsai W.C."/>
            <person name="Van de Peer Y."/>
            <person name="Liu Z.J."/>
        </authorList>
    </citation>
    <scope>NUCLEOTIDE SEQUENCE</scope>
    <source>
        <strain evidence="14">SCP</strain>
    </source>
</reference>
<feature type="domain" description="Kinesin motor" evidence="13">
    <location>
        <begin position="50"/>
        <end position="419"/>
    </location>
</feature>
<dbReference type="InterPro" id="IPR000225">
    <property type="entry name" value="Armadillo"/>
</dbReference>
<dbReference type="InterPro" id="IPR036961">
    <property type="entry name" value="Kinesin_motor_dom_sf"/>
</dbReference>
<evidence type="ECO:0000256" key="2">
    <source>
        <dbReference type="ARBA" id="ARBA00010103"/>
    </source>
</evidence>
<evidence type="ECO:0000256" key="12">
    <source>
        <dbReference type="SAM" id="MobiDB-lite"/>
    </source>
</evidence>
<dbReference type="PRINTS" id="PR00380">
    <property type="entry name" value="KINESINHEAVY"/>
</dbReference>
<dbReference type="PROSITE" id="PS50176">
    <property type="entry name" value="ARM_REPEAT"/>
    <property type="match status" value="2"/>
</dbReference>
<dbReference type="SMART" id="SM00129">
    <property type="entry name" value="KISc"/>
    <property type="match status" value="1"/>
</dbReference>
<dbReference type="GO" id="GO:0051231">
    <property type="term" value="P:spindle elongation"/>
    <property type="evidence" value="ECO:0007669"/>
    <property type="project" value="TreeGrafter"/>
</dbReference>
<feature type="compositionally biased region" description="Low complexity" evidence="12">
    <location>
        <begin position="21"/>
        <end position="34"/>
    </location>
</feature>
<gene>
    <name evidence="14" type="ORF">QJS04_geneDACA000217</name>
</gene>
<feature type="binding site" evidence="10">
    <location>
        <begin position="158"/>
        <end position="165"/>
    </location>
    <ligand>
        <name>ATP</name>
        <dbReference type="ChEBI" id="CHEBI:30616"/>
    </ligand>
</feature>
<evidence type="ECO:0000256" key="5">
    <source>
        <dbReference type="ARBA" id="ARBA00022741"/>
    </source>
</evidence>
<dbReference type="GO" id="GO:0090307">
    <property type="term" value="P:mitotic spindle assembly"/>
    <property type="evidence" value="ECO:0007669"/>
    <property type="project" value="TreeGrafter"/>
</dbReference>
<keyword evidence="11" id="KW-0175">Coiled coil</keyword>
<dbReference type="PROSITE" id="PS00411">
    <property type="entry name" value="KINESIN_MOTOR_1"/>
    <property type="match status" value="1"/>
</dbReference>
<comment type="caution">
    <text evidence="14">The sequence shown here is derived from an EMBL/GenBank/DDBJ whole genome shotgun (WGS) entry which is preliminary data.</text>
</comment>
<evidence type="ECO:0000313" key="15">
    <source>
        <dbReference type="Proteomes" id="UP001179952"/>
    </source>
</evidence>
<dbReference type="GO" id="GO:0007018">
    <property type="term" value="P:microtubule-based movement"/>
    <property type="evidence" value="ECO:0007669"/>
    <property type="project" value="InterPro"/>
</dbReference>
<dbReference type="PANTHER" id="PTHR47970">
    <property type="entry name" value="KINESIN-LIKE PROTEIN KIF11"/>
    <property type="match status" value="1"/>
</dbReference>
<dbReference type="FunFam" id="1.25.10.10:FF:000357">
    <property type="entry name" value="Kinesin-like protein"/>
    <property type="match status" value="1"/>
</dbReference>
<evidence type="ECO:0000256" key="7">
    <source>
        <dbReference type="ARBA" id="ARBA00023175"/>
    </source>
</evidence>
<feature type="repeat" description="ARM" evidence="9">
    <location>
        <begin position="862"/>
        <end position="905"/>
    </location>
</feature>
<sequence>MASNPQHHRSSLRSQVPQGPPSKSRSKPPSVRRSANFRVSVDDADSDSGRVRVSIRLRPRNPGDLPSDADFSDCVELQPEMKRLKLRKNNWSSECFRFDEVFSETASQKRVYEAVAKPVVEVLSLHHILQALTFQTFQKDYVGESVLNGYNGTVMAYGQTGTGKTYTVGHLGRDDPSERGIMVRAMEDIMASVTSTSDIVSVSYLQLYLESIQDMLSPEKNNITIIEDPRTGEVSLVGAEVVKVLDLDHFLQLLQVGEANRHATNTKLNTESSRSHAILMVYVQRSAKGKEQNEGFVPQNNTRVNLSSGTGAPKILKSKFLIVDLAGSERIDKSGSEGHMLEEAKFINLSLTSLGKCINALAENSPHIPIRDSKLTRLLRDSFGEEDDCICIAFSIGWEDNEKLWTMKVCGKLNEINTCGTVKSFTRIGPSRGMCSGIRLNGSSGSARTSLMITIGPSTQHYTETASTIMFGQRAMKIVNMVKLKEEFDYESLCRKLEYQVDSLTAEMERQQKWRDVEKLQIDRKLEECQNSLAEAKNIVVRSEVLEKENDRLESEIKFVLEQLEIQKDQNKMMCDDVDRLTLSLKQSEECQLENYTHQKVLSETTQMYEKKVAELLKQLEDEHGKYESSEEQLLQESQQQISTLQTVLADTTQMYEKKMTDLSTQLEEERVRSEHFEEQLVDMRKHLTDSIKEESDCFQMKFQEMDQLQKNLMNELKSLRSERDEILSEKTLQYQELQKMRQRFVDEERQRKCLETETANLKKLLSEYKIDLETKQSCTTNGSGEAASALGNQTRIIKGNKSRDTLSSQKSTIFKIFEEVGLQKILYLLRSEDLDVQIHAVKVVANLAAEDINQERIVEEGGLDALLLLLESSENTTILRVTSGAIANLAMNEYNQGLIMSKGGARLLANLASKTDDPQTLRMVAGAIANLCGNEKLHVMLKEEGGIKALLYMVNSGNSDVIAQIARGLANFAKCESRTINRGYRKGRSLLIEDGALTWMVANHNITVSSTRRHIELALCHLAQNEDNVQDFVTSGGIMELKRISLESPREDIRHLAKKTLNSNPALVREMQKG</sequence>
<dbReference type="InterPro" id="IPR019821">
    <property type="entry name" value="Kinesin_motor_CS"/>
</dbReference>
<dbReference type="InterPro" id="IPR001752">
    <property type="entry name" value="Kinesin_motor_dom"/>
</dbReference>
<keyword evidence="7 10" id="KW-0505">Motor protein</keyword>
<evidence type="ECO:0000256" key="11">
    <source>
        <dbReference type="SAM" id="Coils"/>
    </source>
</evidence>
<evidence type="ECO:0000256" key="8">
    <source>
        <dbReference type="ARBA" id="ARBA00023212"/>
    </source>
</evidence>
<evidence type="ECO:0000256" key="4">
    <source>
        <dbReference type="ARBA" id="ARBA00022701"/>
    </source>
</evidence>
<comment type="subcellular location">
    <subcellularLocation>
        <location evidence="1">Cytoplasm</location>
        <location evidence="1">Cytoskeleton</location>
    </subcellularLocation>
</comment>
<dbReference type="Gene3D" id="3.40.850.10">
    <property type="entry name" value="Kinesin motor domain"/>
    <property type="match status" value="2"/>
</dbReference>
<dbReference type="CDD" id="cd00106">
    <property type="entry name" value="KISc"/>
    <property type="match status" value="1"/>
</dbReference>
<dbReference type="Gene3D" id="1.25.10.10">
    <property type="entry name" value="Leucine-rich Repeat Variant"/>
    <property type="match status" value="1"/>
</dbReference>
<dbReference type="Pfam" id="PF00225">
    <property type="entry name" value="Kinesin"/>
    <property type="match status" value="1"/>
</dbReference>
<accession>A0AAV9AUC2</accession>
<organism evidence="14 15">
    <name type="scientific">Acorus gramineus</name>
    <name type="common">Dwarf sweet flag</name>
    <dbReference type="NCBI Taxonomy" id="55184"/>
    <lineage>
        <taxon>Eukaryota</taxon>
        <taxon>Viridiplantae</taxon>
        <taxon>Streptophyta</taxon>
        <taxon>Embryophyta</taxon>
        <taxon>Tracheophyta</taxon>
        <taxon>Spermatophyta</taxon>
        <taxon>Magnoliopsida</taxon>
        <taxon>Liliopsida</taxon>
        <taxon>Acoraceae</taxon>
        <taxon>Acorus</taxon>
    </lineage>
</organism>
<evidence type="ECO:0000256" key="9">
    <source>
        <dbReference type="PROSITE-ProRule" id="PRU00259"/>
    </source>
</evidence>
<dbReference type="PANTHER" id="PTHR47970:SF6">
    <property type="entry name" value="KINESIN-LIKE PROTEIN KIN-UC ISOFORM X1"/>
    <property type="match status" value="1"/>
</dbReference>
<dbReference type="GO" id="GO:0005876">
    <property type="term" value="C:spindle microtubule"/>
    <property type="evidence" value="ECO:0007669"/>
    <property type="project" value="TreeGrafter"/>
</dbReference>
<feature type="region of interest" description="Disordered" evidence="12">
    <location>
        <begin position="1"/>
        <end position="48"/>
    </location>
</feature>
<dbReference type="Proteomes" id="UP001179952">
    <property type="component" value="Unassembled WGS sequence"/>
</dbReference>
<keyword evidence="15" id="KW-1185">Reference proteome</keyword>
<dbReference type="InterPro" id="IPR011989">
    <property type="entry name" value="ARM-like"/>
</dbReference>